<accession>A0A068V946</accession>
<feature type="domain" description="NB-ARC" evidence="4">
    <location>
        <begin position="105"/>
        <end position="184"/>
    </location>
</feature>
<sequence>MEVKMNTFFMNEMVSKFGHFNVLQRTNYTGHTSIIHSSSLVDEHLIVGRKDEKRDILHMILYDQTNKHAVIPIIGMPGIGKTTLAQVVYNSEEVEAAQFSFKFWGKLQNVFRQKKFLLVIDNFWSEKHEDWEIISLPFRYGEPGSRVIVTTRSTLASSIVCSGPEYNLQHLSDEDCWKVMKQRALSELNIQAREKLEQIGKEIAKKCKGLPSAAKTLGSVLHSKCDEKHWYSILESAFWDLEQDENDVIPSLPLSYYHLPAHLKICFAYCSIFPQNHEFEVDDLILL</sequence>
<keyword evidence="6" id="KW-1185">Reference proteome</keyword>
<dbReference type="AlphaFoldDB" id="A0A068V946"/>
<dbReference type="SUPFAM" id="SSF52540">
    <property type="entry name" value="P-loop containing nucleoside triphosphate hydrolases"/>
    <property type="match status" value="1"/>
</dbReference>
<keyword evidence="3" id="KW-0677">Repeat</keyword>
<dbReference type="Gene3D" id="1.10.10.10">
    <property type="entry name" value="Winged helix-like DNA-binding domain superfamily/Winged helix DNA-binding domain"/>
    <property type="match status" value="1"/>
</dbReference>
<organism evidence="5 6">
    <name type="scientific">Coffea canephora</name>
    <name type="common">Robusta coffee</name>
    <dbReference type="NCBI Taxonomy" id="49390"/>
    <lineage>
        <taxon>Eukaryota</taxon>
        <taxon>Viridiplantae</taxon>
        <taxon>Streptophyta</taxon>
        <taxon>Embryophyta</taxon>
        <taxon>Tracheophyta</taxon>
        <taxon>Spermatophyta</taxon>
        <taxon>Magnoliopsida</taxon>
        <taxon>eudicotyledons</taxon>
        <taxon>Gunneridae</taxon>
        <taxon>Pentapetalae</taxon>
        <taxon>asterids</taxon>
        <taxon>lamiids</taxon>
        <taxon>Gentianales</taxon>
        <taxon>Rubiaceae</taxon>
        <taxon>Ixoroideae</taxon>
        <taxon>Gardenieae complex</taxon>
        <taxon>Bertiereae - Coffeeae clade</taxon>
        <taxon>Coffeeae</taxon>
        <taxon>Coffea</taxon>
    </lineage>
</organism>
<dbReference type="PANTHER" id="PTHR23155">
    <property type="entry name" value="DISEASE RESISTANCE PROTEIN RP"/>
    <property type="match status" value="1"/>
</dbReference>
<evidence type="ECO:0000256" key="3">
    <source>
        <dbReference type="ARBA" id="ARBA00022737"/>
    </source>
</evidence>
<dbReference type="STRING" id="49390.A0A068V946"/>
<dbReference type="OMA" id="AMISTHQ"/>
<dbReference type="OrthoDB" id="37484at2759"/>
<protein>
    <recommendedName>
        <fullName evidence="4">NB-ARC domain-containing protein</fullName>
    </recommendedName>
</protein>
<dbReference type="PRINTS" id="PR00364">
    <property type="entry name" value="DISEASERSIST"/>
</dbReference>
<dbReference type="Gene3D" id="3.40.50.300">
    <property type="entry name" value="P-loop containing nucleotide triphosphate hydrolases"/>
    <property type="match status" value="2"/>
</dbReference>
<evidence type="ECO:0000259" key="4">
    <source>
        <dbReference type="Pfam" id="PF00931"/>
    </source>
</evidence>
<keyword evidence="2" id="KW-0433">Leucine-rich repeat</keyword>
<dbReference type="InParanoid" id="A0A068V946"/>
<dbReference type="GO" id="GO:0098542">
    <property type="term" value="P:defense response to other organism"/>
    <property type="evidence" value="ECO:0007669"/>
    <property type="project" value="TreeGrafter"/>
</dbReference>
<dbReference type="InterPro" id="IPR027417">
    <property type="entry name" value="P-loop_NTPase"/>
</dbReference>
<feature type="domain" description="NB-ARC" evidence="4">
    <location>
        <begin position="61"/>
        <end position="104"/>
    </location>
</feature>
<dbReference type="Pfam" id="PF00931">
    <property type="entry name" value="NB-ARC"/>
    <property type="match status" value="2"/>
</dbReference>
<dbReference type="PhylomeDB" id="A0A068V946"/>
<dbReference type="EMBL" id="HG739231">
    <property type="protein sequence ID" value="CDP17166.1"/>
    <property type="molecule type" value="Genomic_DNA"/>
</dbReference>
<dbReference type="InterPro" id="IPR036388">
    <property type="entry name" value="WH-like_DNA-bd_sf"/>
</dbReference>
<evidence type="ECO:0000256" key="1">
    <source>
        <dbReference type="ARBA" id="ARBA00008894"/>
    </source>
</evidence>
<dbReference type="Gene3D" id="1.10.8.430">
    <property type="entry name" value="Helical domain of apoptotic protease-activating factors"/>
    <property type="match status" value="1"/>
</dbReference>
<dbReference type="InterPro" id="IPR042197">
    <property type="entry name" value="Apaf_helical"/>
</dbReference>
<dbReference type="InterPro" id="IPR044974">
    <property type="entry name" value="Disease_R_plants"/>
</dbReference>
<dbReference type="GO" id="GO:0043531">
    <property type="term" value="F:ADP binding"/>
    <property type="evidence" value="ECO:0007669"/>
    <property type="project" value="InterPro"/>
</dbReference>
<dbReference type="Proteomes" id="UP000295252">
    <property type="component" value="Chromosome IV"/>
</dbReference>
<evidence type="ECO:0000313" key="5">
    <source>
        <dbReference type="EMBL" id="CDP17166.1"/>
    </source>
</evidence>
<reference evidence="6" key="1">
    <citation type="journal article" date="2014" name="Science">
        <title>The coffee genome provides insight into the convergent evolution of caffeine biosynthesis.</title>
        <authorList>
            <person name="Denoeud F."/>
            <person name="Carretero-Paulet L."/>
            <person name="Dereeper A."/>
            <person name="Droc G."/>
            <person name="Guyot R."/>
            <person name="Pietrella M."/>
            <person name="Zheng C."/>
            <person name="Alberti A."/>
            <person name="Anthony F."/>
            <person name="Aprea G."/>
            <person name="Aury J.M."/>
            <person name="Bento P."/>
            <person name="Bernard M."/>
            <person name="Bocs S."/>
            <person name="Campa C."/>
            <person name="Cenci A."/>
            <person name="Combes M.C."/>
            <person name="Crouzillat D."/>
            <person name="Da Silva C."/>
            <person name="Daddiego L."/>
            <person name="De Bellis F."/>
            <person name="Dussert S."/>
            <person name="Garsmeur O."/>
            <person name="Gayraud T."/>
            <person name="Guignon V."/>
            <person name="Jahn K."/>
            <person name="Jamilloux V."/>
            <person name="Joet T."/>
            <person name="Labadie K."/>
            <person name="Lan T."/>
            <person name="Leclercq J."/>
            <person name="Lepelley M."/>
            <person name="Leroy T."/>
            <person name="Li L.T."/>
            <person name="Librado P."/>
            <person name="Lopez L."/>
            <person name="Munoz A."/>
            <person name="Noel B."/>
            <person name="Pallavicini A."/>
            <person name="Perrotta G."/>
            <person name="Poncet V."/>
            <person name="Pot D."/>
            <person name="Priyono X."/>
            <person name="Rigoreau M."/>
            <person name="Rouard M."/>
            <person name="Rozas J."/>
            <person name="Tranchant-Dubreuil C."/>
            <person name="VanBuren R."/>
            <person name="Zhang Q."/>
            <person name="Andrade A.C."/>
            <person name="Argout X."/>
            <person name="Bertrand B."/>
            <person name="de Kochko A."/>
            <person name="Graziosi G."/>
            <person name="Henry R.J."/>
            <person name="Jayarama X."/>
            <person name="Ming R."/>
            <person name="Nagai C."/>
            <person name="Rounsley S."/>
            <person name="Sankoff D."/>
            <person name="Giuliano G."/>
            <person name="Albert V.A."/>
            <person name="Wincker P."/>
            <person name="Lashermes P."/>
        </authorList>
    </citation>
    <scope>NUCLEOTIDE SEQUENCE [LARGE SCALE GENOMIC DNA]</scope>
    <source>
        <strain evidence="6">cv. DH200-94</strain>
    </source>
</reference>
<dbReference type="PANTHER" id="PTHR23155:SF1241">
    <property type="entry name" value="DISEASE RESISTANCE RPP13-LIKE PROTEIN 1-RELATED"/>
    <property type="match status" value="1"/>
</dbReference>
<comment type="similarity">
    <text evidence="1">Belongs to the disease resistance NB-LRR family.</text>
</comment>
<proteinExistence type="inferred from homology"/>
<evidence type="ECO:0000313" key="6">
    <source>
        <dbReference type="Proteomes" id="UP000295252"/>
    </source>
</evidence>
<evidence type="ECO:0000256" key="2">
    <source>
        <dbReference type="ARBA" id="ARBA00022614"/>
    </source>
</evidence>
<gene>
    <name evidence="5" type="ORF">GSCOC_T00006334001</name>
</gene>
<name>A0A068V946_COFCA</name>
<dbReference type="InterPro" id="IPR002182">
    <property type="entry name" value="NB-ARC"/>
</dbReference>
<dbReference type="Gramene" id="CDP17166">
    <property type="protein sequence ID" value="CDP17166"/>
    <property type="gene ID" value="GSCOC_T00006334001"/>
</dbReference>